<feature type="region of interest" description="Disordered" evidence="1">
    <location>
        <begin position="45"/>
        <end position="85"/>
    </location>
</feature>
<keyword evidence="4" id="KW-1185">Reference proteome</keyword>
<feature type="compositionally biased region" description="Basic and acidic residues" evidence="1">
    <location>
        <begin position="45"/>
        <end position="66"/>
    </location>
</feature>
<name>A0A4Q1CDJ2_9BACT</name>
<feature type="chain" id="PRO_5020777270" evidence="2">
    <location>
        <begin position="42"/>
        <end position="206"/>
    </location>
</feature>
<evidence type="ECO:0000313" key="4">
    <source>
        <dbReference type="Proteomes" id="UP000290204"/>
    </source>
</evidence>
<feature type="compositionally biased region" description="Polar residues" evidence="1">
    <location>
        <begin position="67"/>
        <end position="85"/>
    </location>
</feature>
<feature type="signal peptide" evidence="2">
    <location>
        <begin position="1"/>
        <end position="41"/>
    </location>
</feature>
<dbReference type="Proteomes" id="UP000290204">
    <property type="component" value="Unassembled WGS sequence"/>
</dbReference>
<dbReference type="OrthoDB" id="668972at2"/>
<evidence type="ECO:0000256" key="2">
    <source>
        <dbReference type="SAM" id="SignalP"/>
    </source>
</evidence>
<organism evidence="3 4">
    <name type="scientific">Lacibacter luteus</name>
    <dbReference type="NCBI Taxonomy" id="2508719"/>
    <lineage>
        <taxon>Bacteria</taxon>
        <taxon>Pseudomonadati</taxon>
        <taxon>Bacteroidota</taxon>
        <taxon>Chitinophagia</taxon>
        <taxon>Chitinophagales</taxon>
        <taxon>Chitinophagaceae</taxon>
        <taxon>Lacibacter</taxon>
    </lineage>
</organism>
<reference evidence="3 4" key="1">
    <citation type="submission" date="2019-01" db="EMBL/GenBank/DDBJ databases">
        <title>Lacibacter sp. strain TTM-7.</title>
        <authorList>
            <person name="Chen W.-M."/>
        </authorList>
    </citation>
    <scope>NUCLEOTIDE SEQUENCE [LARGE SCALE GENOMIC DNA]</scope>
    <source>
        <strain evidence="3 4">TTM-7</strain>
    </source>
</reference>
<keyword evidence="2" id="KW-0732">Signal</keyword>
<evidence type="ECO:0000313" key="3">
    <source>
        <dbReference type="EMBL" id="RXK57611.1"/>
    </source>
</evidence>
<evidence type="ECO:0000256" key="1">
    <source>
        <dbReference type="SAM" id="MobiDB-lite"/>
    </source>
</evidence>
<dbReference type="SUPFAM" id="SSF160574">
    <property type="entry name" value="BT0923-like"/>
    <property type="match status" value="1"/>
</dbReference>
<proteinExistence type="predicted"/>
<gene>
    <name evidence="3" type="ORF">ESA94_20655</name>
</gene>
<dbReference type="Gene3D" id="3.10.450.360">
    <property type="match status" value="1"/>
</dbReference>
<dbReference type="EMBL" id="SDHW01000009">
    <property type="protein sequence ID" value="RXK57611.1"/>
    <property type="molecule type" value="Genomic_DNA"/>
</dbReference>
<dbReference type="AlphaFoldDB" id="A0A4Q1CDJ2"/>
<sequence>MLSVQLQFRMQVVTLSKIYHMKKVLMVVMLSLISAGGFAQAAKEKSKAKEKNKPAAENVNKQKDKTGTNANTPNADGKQTGNTKTRVNIPTKVKTSFAAEYPNAVNATWTKTQGDWTVVFGNGVWQSTATYHSNGERVDTRTAMPREQAPRPVLDEILRRYPKQNPKDIIKIEKPKNPNLFQIIVEEAGKKRTLLIDETGKLVSQQ</sequence>
<comment type="caution">
    <text evidence="3">The sequence shown here is derived from an EMBL/GenBank/DDBJ whole genome shotgun (WGS) entry which is preliminary data.</text>
</comment>
<accession>A0A4Q1CDJ2</accession>
<protein>
    <submittedName>
        <fullName evidence="3">Uncharacterized protein</fullName>
    </submittedName>
</protein>